<keyword evidence="3 10" id="KW-1134">Transmembrane beta strand</keyword>
<feature type="domain" description="Secretin/TonB short N-terminal" evidence="14">
    <location>
        <begin position="49"/>
        <end position="100"/>
    </location>
</feature>
<reference evidence="15 16" key="1">
    <citation type="submission" date="2017-10" db="EMBL/GenBank/DDBJ databases">
        <title>Whole genome sequencing of members of genus Pseudoxanthomonas.</title>
        <authorList>
            <person name="Kumar S."/>
            <person name="Bansal K."/>
            <person name="Kaur A."/>
            <person name="Patil P."/>
            <person name="Sharma S."/>
            <person name="Patil P.B."/>
        </authorList>
    </citation>
    <scope>NUCLEOTIDE SEQUENCE [LARGE SCALE GENOMIC DNA]</scope>
    <source>
        <strain evidence="15 16">DSM 17109</strain>
    </source>
</reference>
<comment type="subcellular location">
    <subcellularLocation>
        <location evidence="1 10">Cell outer membrane</location>
        <topology evidence="1 10">Multi-pass membrane protein</topology>
    </subcellularLocation>
</comment>
<feature type="signal peptide" evidence="13">
    <location>
        <begin position="1"/>
        <end position="24"/>
    </location>
</feature>
<dbReference type="SMART" id="SM00965">
    <property type="entry name" value="STN"/>
    <property type="match status" value="1"/>
</dbReference>
<dbReference type="RefSeq" id="WP_162338773.1">
    <property type="nucleotide sequence ID" value="NZ_JBHSRQ010000014.1"/>
</dbReference>
<feature type="chain" id="PRO_5045435602" evidence="13">
    <location>
        <begin position="25"/>
        <end position="1029"/>
    </location>
</feature>
<evidence type="ECO:0000256" key="1">
    <source>
        <dbReference type="ARBA" id="ARBA00004571"/>
    </source>
</evidence>
<dbReference type="Pfam" id="PF07660">
    <property type="entry name" value="STN"/>
    <property type="match status" value="1"/>
</dbReference>
<dbReference type="Gene3D" id="2.40.170.20">
    <property type="entry name" value="TonB-dependent receptor, beta-barrel domain"/>
    <property type="match status" value="1"/>
</dbReference>
<keyword evidence="8 10" id="KW-0472">Membrane</keyword>
<dbReference type="Gene3D" id="2.170.130.10">
    <property type="entry name" value="TonB-dependent receptor, plug domain"/>
    <property type="match status" value="1"/>
</dbReference>
<keyword evidence="2 10" id="KW-0813">Transport</keyword>
<evidence type="ECO:0000313" key="15">
    <source>
        <dbReference type="EMBL" id="KAF1723566.1"/>
    </source>
</evidence>
<organism evidence="15 16">
    <name type="scientific">Pseudoxanthomonas japonensis</name>
    <dbReference type="NCBI Taxonomy" id="69284"/>
    <lineage>
        <taxon>Bacteria</taxon>
        <taxon>Pseudomonadati</taxon>
        <taxon>Pseudomonadota</taxon>
        <taxon>Gammaproteobacteria</taxon>
        <taxon>Lysobacterales</taxon>
        <taxon>Lysobacteraceae</taxon>
        <taxon>Pseudoxanthomonas</taxon>
    </lineage>
</organism>
<dbReference type="Proteomes" id="UP000781710">
    <property type="component" value="Unassembled WGS sequence"/>
</dbReference>
<dbReference type="Pfam" id="PF00593">
    <property type="entry name" value="TonB_dep_Rec_b-barrel"/>
    <property type="match status" value="1"/>
</dbReference>
<proteinExistence type="inferred from homology"/>
<keyword evidence="4" id="KW-0406">Ion transport</keyword>
<keyword evidence="13" id="KW-0732">Signal</keyword>
<evidence type="ECO:0000256" key="7">
    <source>
        <dbReference type="ARBA" id="ARBA00023077"/>
    </source>
</evidence>
<sequence length="1029" mass="113400">MRYPVRMLLLSAACSAALAAQAQAAPGRIDLPAGELTTALNTLAKQSGTQLVYRADQLKGRRTSGVQGAATPDQALDRLLQGSGFQAKRDASGAVLIVQADATPRRAPAPRPAPQEAPPGGGAAQAEEPVTQLETLQVTGSRIPRAQIEGPAPITVVTAEQIQAAGFTSVPDVLRSLSQNSGTVQGQQNTTSAQSTPGAQAVDLRGLGPNHTLVLINGRRIADFPLPLNGRSNFTDIGNIPLGMIDRVEVLTGSASAVYGSDAMAGVINFILKKSVDGTIFDYRYGDTERGGGESHRLTVTTGFERGDFSGIVGVELLDKRPLWGYERRNQDSTLDSPLARRQLPRLTAQILNWEDDTNIAPADGCAAMAGLNEGTTVLADDRFGEPYCGSERAIAYRTITNERKGGNVFGAFEYRISDTLSWFADAQFGHQTVRLLTGTNGNDVASDHMGWEFHDPASTNNYRDKVFYNALTDQREIWTRQFTPEEIGGLRNRMNTTVQKTFALTTGFKGQFGEDWNWEGAYNHSQYKADVEMPRIKADAANRLFLGERLGYTSRGYAIYAPDPNRLFTPLTPAEFASISTMSTFRPVAKNDNLSFTVDNTALFTLPAGDVGFAGAVEYGSQSYRINPDPLALTEDAYYGPRYGDGRGDRDRWSVAGELRLPLLSTLEASLASRYDRYEYGNKNPGKFTYSAGLEWRPLDTLLVRGSYGTGFRAPDMHYLFAGNDYYRTRFATDYYDCRTAEPDATNDYCYDDGSYDVSTFDVYSGNMDLNVETSKSFSAGFVWSPFSGFDLSMDYYKIKVMNQVQTQDRERIRRDEASCRLGVTDNGTPVDINSATCQDAIARVIRDSDGVITSVRFSPINIASEETSGIDTSVSYRLQTEQAGDFRFTGSYTWVHRHESQQYPGDPTLDMLNYETYSPALPRRKGNLGVSWDKGAFGASLFGNYLGRVPNYADDAWMPDSWRFNAGARYDINDHLRISLTVNNLLDKMPPKDPTWSNYPYYDTAWFDSVGRAYFLQVTWKLGGKAL</sequence>
<keyword evidence="7 11" id="KW-0798">TonB box</keyword>
<dbReference type="InterPro" id="IPR000531">
    <property type="entry name" value="Beta-barrel_TonB"/>
</dbReference>
<feature type="compositionally biased region" description="Polar residues" evidence="12">
    <location>
        <begin position="179"/>
        <end position="198"/>
    </location>
</feature>
<dbReference type="EMBL" id="PDWW01000026">
    <property type="protein sequence ID" value="KAF1723566.1"/>
    <property type="molecule type" value="Genomic_DNA"/>
</dbReference>
<evidence type="ECO:0000256" key="9">
    <source>
        <dbReference type="ARBA" id="ARBA00023237"/>
    </source>
</evidence>
<evidence type="ECO:0000313" key="16">
    <source>
        <dbReference type="Proteomes" id="UP000781710"/>
    </source>
</evidence>
<name>A0ABQ6ZE20_9GAMM</name>
<keyword evidence="6" id="KW-0408">Iron</keyword>
<evidence type="ECO:0000256" key="4">
    <source>
        <dbReference type="ARBA" id="ARBA00022496"/>
    </source>
</evidence>
<dbReference type="PANTHER" id="PTHR47234:SF1">
    <property type="entry name" value="TONB-DEPENDENT RECEPTOR"/>
    <property type="match status" value="1"/>
</dbReference>
<comment type="similarity">
    <text evidence="10 11">Belongs to the TonB-dependent receptor family.</text>
</comment>
<keyword evidence="9 10" id="KW-0998">Cell outer membrane</keyword>
<dbReference type="InterPro" id="IPR012910">
    <property type="entry name" value="Plug_dom"/>
</dbReference>
<dbReference type="InterPro" id="IPR011662">
    <property type="entry name" value="Secretin/TonB_short_N"/>
</dbReference>
<evidence type="ECO:0000256" key="8">
    <source>
        <dbReference type="ARBA" id="ARBA00023136"/>
    </source>
</evidence>
<keyword evidence="5 10" id="KW-0812">Transmembrane</keyword>
<evidence type="ECO:0000256" key="5">
    <source>
        <dbReference type="ARBA" id="ARBA00022692"/>
    </source>
</evidence>
<evidence type="ECO:0000256" key="6">
    <source>
        <dbReference type="ARBA" id="ARBA00023004"/>
    </source>
</evidence>
<dbReference type="InterPro" id="IPR037066">
    <property type="entry name" value="Plug_dom_sf"/>
</dbReference>
<dbReference type="Gene3D" id="3.55.50.30">
    <property type="match status" value="1"/>
</dbReference>
<dbReference type="PANTHER" id="PTHR47234">
    <property type="match status" value="1"/>
</dbReference>
<feature type="region of interest" description="Disordered" evidence="12">
    <location>
        <begin position="179"/>
        <end position="204"/>
    </location>
</feature>
<keyword evidence="16" id="KW-1185">Reference proteome</keyword>
<evidence type="ECO:0000256" key="3">
    <source>
        <dbReference type="ARBA" id="ARBA00022452"/>
    </source>
</evidence>
<feature type="compositionally biased region" description="Pro residues" evidence="12">
    <location>
        <begin position="107"/>
        <end position="117"/>
    </location>
</feature>
<evidence type="ECO:0000256" key="12">
    <source>
        <dbReference type="SAM" id="MobiDB-lite"/>
    </source>
</evidence>
<comment type="caution">
    <text evidence="15">The sequence shown here is derived from an EMBL/GenBank/DDBJ whole genome shotgun (WGS) entry which is preliminary data.</text>
</comment>
<dbReference type="InterPro" id="IPR039426">
    <property type="entry name" value="TonB-dep_rcpt-like"/>
</dbReference>
<feature type="region of interest" description="Disordered" evidence="12">
    <location>
        <begin position="102"/>
        <end position="128"/>
    </location>
</feature>
<evidence type="ECO:0000256" key="10">
    <source>
        <dbReference type="PROSITE-ProRule" id="PRU01360"/>
    </source>
</evidence>
<evidence type="ECO:0000259" key="14">
    <source>
        <dbReference type="SMART" id="SM00965"/>
    </source>
</evidence>
<evidence type="ECO:0000256" key="2">
    <source>
        <dbReference type="ARBA" id="ARBA00022448"/>
    </source>
</evidence>
<dbReference type="SUPFAM" id="SSF56935">
    <property type="entry name" value="Porins"/>
    <property type="match status" value="1"/>
</dbReference>
<keyword evidence="15" id="KW-0675">Receptor</keyword>
<accession>A0ABQ6ZE20</accession>
<gene>
    <name evidence="15" type="ORF">CSC78_15515</name>
</gene>
<protein>
    <submittedName>
        <fullName evidence="15">TonB-dependent receptor</fullName>
    </submittedName>
</protein>
<evidence type="ECO:0000256" key="13">
    <source>
        <dbReference type="SAM" id="SignalP"/>
    </source>
</evidence>
<dbReference type="PROSITE" id="PS52016">
    <property type="entry name" value="TONB_DEPENDENT_REC_3"/>
    <property type="match status" value="1"/>
</dbReference>
<dbReference type="InterPro" id="IPR036942">
    <property type="entry name" value="Beta-barrel_TonB_sf"/>
</dbReference>
<keyword evidence="4" id="KW-0410">Iron transport</keyword>
<dbReference type="Pfam" id="PF07715">
    <property type="entry name" value="Plug"/>
    <property type="match status" value="1"/>
</dbReference>
<evidence type="ECO:0000256" key="11">
    <source>
        <dbReference type="RuleBase" id="RU003357"/>
    </source>
</evidence>
<dbReference type="CDD" id="cd01347">
    <property type="entry name" value="ligand_gated_channel"/>
    <property type="match status" value="1"/>
</dbReference>